<dbReference type="PANTHER" id="PTHR10445">
    <property type="entry name" value="GENERAL TRANSCRIPTION FACTOR IIF SUBUNIT 2"/>
    <property type="match status" value="1"/>
</dbReference>
<comment type="function">
    <text evidence="9">TFIIF is a general transcription initiation factor that binds to RNA polymerase II and helps to recruit it to the initiation complex in collaboration with TFIIB.</text>
</comment>
<dbReference type="PANTHER" id="PTHR10445:SF0">
    <property type="entry name" value="GENERAL TRANSCRIPTION FACTOR IIF SUBUNIT 2"/>
    <property type="match status" value="1"/>
</dbReference>
<organism evidence="13">
    <name type="scientific">Thrips palmi</name>
    <name type="common">Melon thrips</name>
    <dbReference type="NCBI Taxonomy" id="161013"/>
    <lineage>
        <taxon>Eukaryota</taxon>
        <taxon>Metazoa</taxon>
        <taxon>Ecdysozoa</taxon>
        <taxon>Arthropoda</taxon>
        <taxon>Hexapoda</taxon>
        <taxon>Insecta</taxon>
        <taxon>Pterygota</taxon>
        <taxon>Neoptera</taxon>
        <taxon>Paraneoptera</taxon>
        <taxon>Thysanoptera</taxon>
        <taxon>Terebrantia</taxon>
        <taxon>Thripoidea</taxon>
        <taxon>Thripidae</taxon>
        <taxon>Thrips</taxon>
    </lineage>
</organism>
<dbReference type="Gene3D" id="1.10.10.10">
    <property type="entry name" value="Winged helix-like DNA-binding domain superfamily/Winged helix DNA-binding domain"/>
    <property type="match status" value="1"/>
</dbReference>
<dbReference type="CDD" id="cd07980">
    <property type="entry name" value="TFIIF_beta"/>
    <property type="match status" value="1"/>
</dbReference>
<evidence type="ECO:0000256" key="2">
    <source>
        <dbReference type="ARBA" id="ARBA00009543"/>
    </source>
</evidence>
<dbReference type="RefSeq" id="XP_034232026.1">
    <property type="nucleotide sequence ID" value="XM_034376135.1"/>
</dbReference>
<evidence type="ECO:0000256" key="1">
    <source>
        <dbReference type="ARBA" id="ARBA00004123"/>
    </source>
</evidence>
<dbReference type="GO" id="GO:0003677">
    <property type="term" value="F:DNA binding"/>
    <property type="evidence" value="ECO:0007669"/>
    <property type="project" value="UniProtKB-UniRule"/>
</dbReference>
<evidence type="ECO:0000256" key="7">
    <source>
        <dbReference type="ARBA" id="ARBA00023242"/>
    </source>
</evidence>
<keyword evidence="5 9" id="KW-0238">DNA-binding</keyword>
<sequence length="268" mass="30750">MSNTVPPASHSDRELDLAHSARGVWLVKVPKYISQKWEKAAGNVEVGKLKISKRAGQKADVTLALADFLLPQDTGPVPIPKDHKLDLQIVQTQTLGVFSHSVPVNTDAVVPETEKLCLEGKIQQKLECRPFMADQGYMRLKAETFRKAAQPVRKVQQLDRVVQNYKPVANHKHNIEYEEKKKAEGKKSRDDKDAVMEMMFAAFEKHQYYNIKDLVRITKQPVTYLKEILKEVCDYNIKNPHKNMWELKPEYRHYKDQPADKGSKSDSE</sequence>
<evidence type="ECO:0000256" key="8">
    <source>
        <dbReference type="ARBA" id="ARBA00033388"/>
    </source>
</evidence>
<keyword evidence="12" id="KW-1185">Reference proteome</keyword>
<dbReference type="InterPro" id="IPR036390">
    <property type="entry name" value="WH_DNA-bd_sf"/>
</dbReference>
<dbReference type="Proteomes" id="UP000515158">
    <property type="component" value="Unplaced"/>
</dbReference>
<dbReference type="InterPro" id="IPR011039">
    <property type="entry name" value="TFIIF_interaction"/>
</dbReference>
<accession>A0A6P8Y662</accession>
<evidence type="ECO:0000256" key="6">
    <source>
        <dbReference type="ARBA" id="ARBA00023163"/>
    </source>
</evidence>
<dbReference type="InterPro" id="IPR036388">
    <property type="entry name" value="WH-like_DNA-bd_sf"/>
</dbReference>
<reference evidence="13 14" key="1">
    <citation type="submission" date="2025-04" db="UniProtKB">
        <authorList>
            <consortium name="RefSeq"/>
        </authorList>
    </citation>
    <scope>IDENTIFICATION</scope>
    <source>
        <tissue evidence="13 14">Total insect</tissue>
    </source>
</reference>
<evidence type="ECO:0000313" key="13">
    <source>
        <dbReference type="RefSeq" id="XP_034232025.1"/>
    </source>
</evidence>
<dbReference type="InterPro" id="IPR003196">
    <property type="entry name" value="TFIIF_beta"/>
</dbReference>
<dbReference type="InterPro" id="IPR040450">
    <property type="entry name" value="TFIIF_beta_HTH"/>
</dbReference>
<keyword evidence="7 9" id="KW-0539">Nucleus</keyword>
<name>A0A6P8Y662_THRPL</name>
<dbReference type="InterPro" id="IPR040504">
    <property type="entry name" value="TFIIF_beta_N"/>
</dbReference>
<feature type="domain" description="TFIIF beta subunit HTH" evidence="10">
    <location>
        <begin position="189"/>
        <end position="252"/>
    </location>
</feature>
<dbReference type="AlphaFoldDB" id="A0A6P8Y662"/>
<evidence type="ECO:0000256" key="3">
    <source>
        <dbReference type="ARBA" id="ARBA00020815"/>
    </source>
</evidence>
<dbReference type="OrthoDB" id="26094at2759"/>
<keyword evidence="6 9" id="KW-0804">Transcription</keyword>
<dbReference type="RefSeq" id="XP_034232025.1">
    <property type="nucleotide sequence ID" value="XM_034376134.1"/>
</dbReference>
<evidence type="ECO:0000313" key="12">
    <source>
        <dbReference type="Proteomes" id="UP000515158"/>
    </source>
</evidence>
<comment type="similarity">
    <text evidence="2 9">Belongs to the TFIIF beta subunit family.</text>
</comment>
<protein>
    <recommendedName>
        <fullName evidence="3 9">General transcription factor IIF subunit 2</fullName>
    </recommendedName>
    <alternativeName>
        <fullName evidence="8 9">Transcription initiation factor IIF subunit beta</fullName>
    </alternativeName>
</protein>
<dbReference type="GO" id="GO:0005674">
    <property type="term" value="C:transcription factor TFIIF complex"/>
    <property type="evidence" value="ECO:0007669"/>
    <property type="project" value="InterPro"/>
</dbReference>
<proteinExistence type="inferred from homology"/>
<evidence type="ECO:0000256" key="9">
    <source>
        <dbReference type="PIRNR" id="PIRNR015849"/>
    </source>
</evidence>
<evidence type="ECO:0000259" key="11">
    <source>
        <dbReference type="Pfam" id="PF17683"/>
    </source>
</evidence>
<dbReference type="GeneID" id="117639994"/>
<evidence type="ECO:0000259" key="10">
    <source>
        <dbReference type="Pfam" id="PF02270"/>
    </source>
</evidence>
<gene>
    <name evidence="13 14" type="primary">LOC117639994</name>
</gene>
<feature type="domain" description="TFIIF beta subunit N-terminal" evidence="11">
    <location>
        <begin position="22"/>
        <end position="100"/>
    </location>
</feature>
<keyword evidence="4 9" id="KW-0805">Transcription regulation</keyword>
<dbReference type="SUPFAM" id="SSF46785">
    <property type="entry name" value="Winged helix' DNA-binding domain"/>
    <property type="match status" value="1"/>
</dbReference>
<dbReference type="Pfam" id="PF02270">
    <property type="entry name" value="TFIIF_beta"/>
    <property type="match status" value="1"/>
</dbReference>
<dbReference type="GO" id="GO:0006367">
    <property type="term" value="P:transcription initiation at RNA polymerase II promoter"/>
    <property type="evidence" value="ECO:0007669"/>
    <property type="project" value="UniProtKB-UniRule"/>
</dbReference>
<comment type="subcellular location">
    <subcellularLocation>
        <location evidence="1 9">Nucleus</location>
    </subcellularLocation>
</comment>
<dbReference type="Pfam" id="PF17683">
    <property type="entry name" value="TFIIF_beta_N"/>
    <property type="match status" value="1"/>
</dbReference>
<evidence type="ECO:0000256" key="5">
    <source>
        <dbReference type="ARBA" id="ARBA00023125"/>
    </source>
</evidence>
<evidence type="ECO:0000313" key="14">
    <source>
        <dbReference type="RefSeq" id="XP_034232026.1"/>
    </source>
</evidence>
<evidence type="ECO:0000256" key="4">
    <source>
        <dbReference type="ARBA" id="ARBA00023015"/>
    </source>
</evidence>
<dbReference type="KEGG" id="tpal:117639994"/>
<dbReference type="FunFam" id="1.10.10.10:FF:000035">
    <property type="entry name" value="General transcription factor IIF subunit 2"/>
    <property type="match status" value="1"/>
</dbReference>
<dbReference type="PIRSF" id="PIRSF015849">
    <property type="entry name" value="TFIIF-beta"/>
    <property type="match status" value="1"/>
</dbReference>
<dbReference type="SUPFAM" id="SSF50916">
    <property type="entry name" value="Rap30/74 interaction domains"/>
    <property type="match status" value="1"/>
</dbReference>
<dbReference type="GO" id="GO:0006368">
    <property type="term" value="P:transcription elongation by RNA polymerase II"/>
    <property type="evidence" value="ECO:0007669"/>
    <property type="project" value="UniProtKB-ARBA"/>
</dbReference>